<evidence type="ECO:0000313" key="7">
    <source>
        <dbReference type="Proteomes" id="UP000282185"/>
    </source>
</evidence>
<dbReference type="InterPro" id="IPR006311">
    <property type="entry name" value="TAT_signal"/>
</dbReference>
<feature type="chain" id="PRO_5043825857" evidence="2">
    <location>
        <begin position="25"/>
        <end position="575"/>
    </location>
</feature>
<dbReference type="InterPro" id="IPR030678">
    <property type="entry name" value="Peptide/Ni-bd"/>
</dbReference>
<dbReference type="PANTHER" id="PTHR30290">
    <property type="entry name" value="PERIPLASMIC BINDING COMPONENT OF ABC TRANSPORTER"/>
    <property type="match status" value="1"/>
</dbReference>
<feature type="domain" description="Solute-binding protein family 5" evidence="3">
    <location>
        <begin position="117"/>
        <end position="488"/>
    </location>
</feature>
<feature type="signal peptide" evidence="2">
    <location>
        <begin position="1"/>
        <end position="24"/>
    </location>
</feature>
<name>A0A345YKH7_9MICO</name>
<accession>A0A345YKH7</accession>
<dbReference type="GO" id="GO:0042597">
    <property type="term" value="C:periplasmic space"/>
    <property type="evidence" value="ECO:0007669"/>
    <property type="project" value="UniProtKB-ARBA"/>
</dbReference>
<dbReference type="Proteomes" id="UP000282185">
    <property type="component" value="Unassembled WGS sequence"/>
</dbReference>
<evidence type="ECO:0000313" key="5">
    <source>
        <dbReference type="EMBL" id="RRR23041.1"/>
    </source>
</evidence>
<sequence>MKITSTRRLFLAGTGVVGSAAALAACGGQQSEEEQQSQAAQENEEAAEATSELPSTDWERMDYDDVPDGGTLRKAILTFPANWNRSQVDGNNADTTEIAEPCGAGAEIIVSETGEKELNPDYIESAEMTSEDPQTVVVKYNPDAVWDDGSPIVVADLIAQWEALNGSDEDFLVVSTVGWDQIESITQTDDEYSAEIVFSSPYIDWITVLHPEAPASVFEDAENFNSGYADGPTPGKGPFTVGNLDQSGGVVTLERNEHWWGRAPKLESIIFQVVDQTTQPQSFANGEIDWLDVGTGDVLSQAKTRSDANIQTTNGLTWTHLTMNVNGGDGVLEDVAVREAIARAIDRDAIGRAVVGPLEAPIVLVNNFVYMPGQDGYQDSYEPMGSLTFDPEAAGALLDEAGWVLEGETRSKDGKSLDLSVIIPADTKSNSDRARQVQTNLNAVGFNCELQTVPSDGYFPDYVMPGSFDMVTFSWVGTPYPESSSANLVYPLESGQNFTGYADDRIGPVNEQLKGAFDIDERHQLANELSTIVAETWTVIPFYATPNIVAIKQGVVNTGASQFESTDWTQVGISA</sequence>
<evidence type="ECO:0000313" key="4">
    <source>
        <dbReference type="EMBL" id="AXK44429.1"/>
    </source>
</evidence>
<evidence type="ECO:0000313" key="6">
    <source>
        <dbReference type="Proteomes" id="UP000254236"/>
    </source>
</evidence>
<protein>
    <submittedName>
        <fullName evidence="5">ABC transporter family substrate-binding protein</fullName>
    </submittedName>
</protein>
<dbReference type="Gene3D" id="3.40.190.10">
    <property type="entry name" value="Periplasmic binding protein-like II"/>
    <property type="match status" value="1"/>
</dbReference>
<dbReference type="AlphaFoldDB" id="A0A345YKH7"/>
<dbReference type="Pfam" id="PF00496">
    <property type="entry name" value="SBP_bac_5"/>
    <property type="match status" value="1"/>
</dbReference>
<keyword evidence="6" id="KW-1185">Reference proteome</keyword>
<keyword evidence="2" id="KW-0732">Signal</keyword>
<dbReference type="GO" id="GO:0015833">
    <property type="term" value="P:peptide transport"/>
    <property type="evidence" value="ECO:0007669"/>
    <property type="project" value="TreeGrafter"/>
</dbReference>
<dbReference type="RefSeq" id="WP_115412184.1">
    <property type="nucleotide sequence ID" value="NZ_CP031356.1"/>
</dbReference>
<evidence type="ECO:0000256" key="2">
    <source>
        <dbReference type="SAM" id="SignalP"/>
    </source>
</evidence>
<gene>
    <name evidence="4" type="ORF">DWV08_01520</name>
    <name evidence="5" type="ORF">DXU92_06650</name>
</gene>
<dbReference type="InterPro" id="IPR039424">
    <property type="entry name" value="SBP_5"/>
</dbReference>
<reference evidence="4 6" key="1">
    <citation type="submission" date="2018-07" db="EMBL/GenBank/DDBJ databases">
        <title>Brachybacterium saurashtrense DSM 23186 genome sequence.</title>
        <authorList>
            <person name="Guo L."/>
        </authorList>
    </citation>
    <scope>NUCLEOTIDE SEQUENCE [LARGE SCALE GENOMIC DNA]</scope>
    <source>
        <strain evidence="4 6">DSM 23186</strain>
    </source>
</reference>
<dbReference type="Gene3D" id="3.90.76.10">
    <property type="entry name" value="Dipeptide-binding Protein, Domain 1"/>
    <property type="match status" value="1"/>
</dbReference>
<dbReference type="PIRSF" id="PIRSF002741">
    <property type="entry name" value="MppA"/>
    <property type="match status" value="1"/>
</dbReference>
<reference evidence="5 7" key="2">
    <citation type="submission" date="2018-08" db="EMBL/GenBank/DDBJ databases">
        <title>Brachybacterium saurashtrense DSM 23186.</title>
        <authorList>
            <person name="Li Y."/>
        </authorList>
    </citation>
    <scope>NUCLEOTIDE SEQUENCE [LARGE SCALE GENOMIC DNA]</scope>
    <source>
        <strain evidence="5 7">DSM 23186</strain>
    </source>
</reference>
<dbReference type="EMBL" id="CP031356">
    <property type="protein sequence ID" value="AXK44429.1"/>
    <property type="molecule type" value="Genomic_DNA"/>
</dbReference>
<dbReference type="PANTHER" id="PTHR30290:SF65">
    <property type="entry name" value="MONOACYL PHOSPHATIDYLINOSITOL TETRAMANNOSIDE-BINDING PROTEIN LPQW-RELATED"/>
    <property type="match status" value="1"/>
</dbReference>
<dbReference type="PROSITE" id="PS51257">
    <property type="entry name" value="PROKAR_LIPOPROTEIN"/>
    <property type="match status" value="1"/>
</dbReference>
<dbReference type="Gene3D" id="3.10.105.10">
    <property type="entry name" value="Dipeptide-binding Protein, Domain 3"/>
    <property type="match status" value="1"/>
</dbReference>
<proteinExistence type="predicted"/>
<dbReference type="Proteomes" id="UP000254236">
    <property type="component" value="Chromosome"/>
</dbReference>
<dbReference type="KEGG" id="bsau:DWV08_01520"/>
<dbReference type="OrthoDB" id="7888869at2"/>
<organism evidence="5 7">
    <name type="scientific">Brachybacterium saurashtrense</name>
    <dbReference type="NCBI Taxonomy" id="556288"/>
    <lineage>
        <taxon>Bacteria</taxon>
        <taxon>Bacillati</taxon>
        <taxon>Actinomycetota</taxon>
        <taxon>Actinomycetes</taxon>
        <taxon>Micrococcales</taxon>
        <taxon>Dermabacteraceae</taxon>
        <taxon>Brachybacterium</taxon>
    </lineage>
</organism>
<dbReference type="PROSITE" id="PS51318">
    <property type="entry name" value="TAT"/>
    <property type="match status" value="1"/>
</dbReference>
<dbReference type="SUPFAM" id="SSF53850">
    <property type="entry name" value="Periplasmic binding protein-like II"/>
    <property type="match status" value="1"/>
</dbReference>
<dbReference type="EMBL" id="QSWH01000003">
    <property type="protein sequence ID" value="RRR23041.1"/>
    <property type="molecule type" value="Genomic_DNA"/>
</dbReference>
<dbReference type="InterPro" id="IPR000914">
    <property type="entry name" value="SBP_5_dom"/>
</dbReference>
<dbReference type="GO" id="GO:1904680">
    <property type="term" value="F:peptide transmembrane transporter activity"/>
    <property type="evidence" value="ECO:0007669"/>
    <property type="project" value="TreeGrafter"/>
</dbReference>
<feature type="region of interest" description="Disordered" evidence="1">
    <location>
        <begin position="27"/>
        <end position="66"/>
    </location>
</feature>
<dbReference type="GO" id="GO:0043190">
    <property type="term" value="C:ATP-binding cassette (ABC) transporter complex"/>
    <property type="evidence" value="ECO:0007669"/>
    <property type="project" value="InterPro"/>
</dbReference>
<evidence type="ECO:0000259" key="3">
    <source>
        <dbReference type="Pfam" id="PF00496"/>
    </source>
</evidence>
<evidence type="ECO:0000256" key="1">
    <source>
        <dbReference type="SAM" id="MobiDB-lite"/>
    </source>
</evidence>
<dbReference type="CDD" id="cd08501">
    <property type="entry name" value="PBP2_Lpqw"/>
    <property type="match status" value="1"/>
</dbReference>